<evidence type="ECO:0000313" key="1">
    <source>
        <dbReference type="EMBL" id="EKR63875.1"/>
    </source>
</evidence>
<organism evidence="1 2">
    <name type="scientific">Leptospira weilii str. 2006001853</name>
    <dbReference type="NCBI Taxonomy" id="1001589"/>
    <lineage>
        <taxon>Bacteria</taxon>
        <taxon>Pseudomonadati</taxon>
        <taxon>Spirochaetota</taxon>
        <taxon>Spirochaetia</taxon>
        <taxon>Leptospirales</taxon>
        <taxon>Leptospiraceae</taxon>
        <taxon>Leptospira</taxon>
    </lineage>
</organism>
<dbReference type="EMBL" id="AFLV02000053">
    <property type="protein sequence ID" value="EKR63875.1"/>
    <property type="molecule type" value="Genomic_DNA"/>
</dbReference>
<name>A0A828YYC7_9LEPT</name>
<dbReference type="AlphaFoldDB" id="A0A828YYC7"/>
<evidence type="ECO:0000313" key="2">
    <source>
        <dbReference type="Proteomes" id="UP000001338"/>
    </source>
</evidence>
<protein>
    <submittedName>
        <fullName evidence="1">Uncharacterized protein</fullName>
    </submittedName>
</protein>
<accession>A0A828YYC7</accession>
<dbReference type="Proteomes" id="UP000001338">
    <property type="component" value="Unassembled WGS sequence"/>
</dbReference>
<reference evidence="1 2" key="1">
    <citation type="submission" date="2012-10" db="EMBL/GenBank/DDBJ databases">
        <authorList>
            <person name="Harkins D.M."/>
            <person name="Durkin A.S."/>
            <person name="Brinkac L.M."/>
            <person name="Haft D.H."/>
            <person name="Selengut J.D."/>
            <person name="Sanka R."/>
            <person name="DePew J."/>
            <person name="Purushe J."/>
            <person name="Whelen A.C."/>
            <person name="Vinetz J.M."/>
            <person name="Sutton G.G."/>
            <person name="Nierman W.C."/>
            <person name="Fouts D.E."/>
        </authorList>
    </citation>
    <scope>NUCLEOTIDE SEQUENCE [LARGE SCALE GENOMIC DNA]</scope>
    <source>
        <strain evidence="1 2">2006001853</strain>
    </source>
</reference>
<sequence length="73" mass="8284">MISKRNNFSLSNVRIVRFKISKLVNRIKGHCFRNCQVPNSPFKNLFPNPLFGAECGSLYASAAINGSYQKFEN</sequence>
<comment type="caution">
    <text evidence="1">The sequence shown here is derived from an EMBL/GenBank/DDBJ whole genome shotgun (WGS) entry which is preliminary data.</text>
</comment>
<proteinExistence type="predicted"/>
<gene>
    <name evidence="1" type="ORF">LEP1GSC036_1058</name>
</gene>